<evidence type="ECO:0000256" key="1">
    <source>
        <dbReference type="SAM" id="MobiDB-lite"/>
    </source>
</evidence>
<accession>A0AAD7EUB8</accession>
<feature type="compositionally biased region" description="Basic and acidic residues" evidence="1">
    <location>
        <begin position="30"/>
        <end position="39"/>
    </location>
</feature>
<feature type="compositionally biased region" description="Low complexity" evidence="1">
    <location>
        <begin position="1"/>
        <end position="12"/>
    </location>
</feature>
<dbReference type="AlphaFoldDB" id="A0AAD7EUB8"/>
<feature type="compositionally biased region" description="Pro residues" evidence="1">
    <location>
        <begin position="13"/>
        <end position="25"/>
    </location>
</feature>
<sequence length="181" mass="19575">MHDANALSSQGLAPPPALLLPPSSPVPQHENCDAAHKGAPEAQVQHYETTTRGLPSSTTAPISALSRRLRCSRPPGPHTAVEVRSCFVESAEWAFPCVEVVRRGPALASFLDALYPCKLHGRSVWAFCPCSSSFVQHAPRAALLHVNLPDVGDLRDMHSRFCFSPSSLVMIRCILRGTSTE</sequence>
<comment type="caution">
    <text evidence="2">The sequence shown here is derived from an EMBL/GenBank/DDBJ whole genome shotgun (WGS) entry which is preliminary data.</text>
</comment>
<dbReference type="Proteomes" id="UP001218218">
    <property type="component" value="Unassembled WGS sequence"/>
</dbReference>
<feature type="region of interest" description="Disordered" evidence="1">
    <location>
        <begin position="1"/>
        <end position="40"/>
    </location>
</feature>
<keyword evidence="3" id="KW-1185">Reference proteome</keyword>
<evidence type="ECO:0000313" key="3">
    <source>
        <dbReference type="Proteomes" id="UP001218218"/>
    </source>
</evidence>
<protein>
    <submittedName>
        <fullName evidence="2">Uncharacterized protein</fullName>
    </submittedName>
</protein>
<gene>
    <name evidence="2" type="ORF">DFH08DRAFT_860623</name>
</gene>
<proteinExistence type="predicted"/>
<reference evidence="2" key="1">
    <citation type="submission" date="2023-03" db="EMBL/GenBank/DDBJ databases">
        <title>Massive genome expansion in bonnet fungi (Mycena s.s.) driven by repeated elements and novel gene families across ecological guilds.</title>
        <authorList>
            <consortium name="Lawrence Berkeley National Laboratory"/>
            <person name="Harder C.B."/>
            <person name="Miyauchi S."/>
            <person name="Viragh M."/>
            <person name="Kuo A."/>
            <person name="Thoen E."/>
            <person name="Andreopoulos B."/>
            <person name="Lu D."/>
            <person name="Skrede I."/>
            <person name="Drula E."/>
            <person name="Henrissat B."/>
            <person name="Morin E."/>
            <person name="Kohler A."/>
            <person name="Barry K."/>
            <person name="LaButti K."/>
            <person name="Morin E."/>
            <person name="Salamov A."/>
            <person name="Lipzen A."/>
            <person name="Mereny Z."/>
            <person name="Hegedus B."/>
            <person name="Baldrian P."/>
            <person name="Stursova M."/>
            <person name="Weitz H."/>
            <person name="Taylor A."/>
            <person name="Grigoriev I.V."/>
            <person name="Nagy L.G."/>
            <person name="Martin F."/>
            <person name="Kauserud H."/>
        </authorList>
    </citation>
    <scope>NUCLEOTIDE SEQUENCE</scope>
    <source>
        <strain evidence="2">CBHHK002</strain>
    </source>
</reference>
<dbReference type="EMBL" id="JARIHO010000013">
    <property type="protein sequence ID" value="KAJ7351515.1"/>
    <property type="molecule type" value="Genomic_DNA"/>
</dbReference>
<evidence type="ECO:0000313" key="2">
    <source>
        <dbReference type="EMBL" id="KAJ7351515.1"/>
    </source>
</evidence>
<name>A0AAD7EUB8_9AGAR</name>
<organism evidence="2 3">
    <name type="scientific">Mycena albidolilacea</name>
    <dbReference type="NCBI Taxonomy" id="1033008"/>
    <lineage>
        <taxon>Eukaryota</taxon>
        <taxon>Fungi</taxon>
        <taxon>Dikarya</taxon>
        <taxon>Basidiomycota</taxon>
        <taxon>Agaricomycotina</taxon>
        <taxon>Agaricomycetes</taxon>
        <taxon>Agaricomycetidae</taxon>
        <taxon>Agaricales</taxon>
        <taxon>Marasmiineae</taxon>
        <taxon>Mycenaceae</taxon>
        <taxon>Mycena</taxon>
    </lineage>
</organism>